<feature type="domain" description="GIY-YIG" evidence="1">
    <location>
        <begin position="1"/>
        <end position="68"/>
    </location>
</feature>
<proteinExistence type="predicted"/>
<name>A0A2N0VGM6_9BACT</name>
<dbReference type="AlphaFoldDB" id="A0A2N0VGM6"/>
<keyword evidence="3" id="KW-1185">Reference proteome</keyword>
<reference evidence="2 3" key="1">
    <citation type="submission" date="2017-11" db="EMBL/GenBank/DDBJ databases">
        <title>Rhodohalobacter 15182 sp. nov., isolated from a salt lake.</title>
        <authorList>
            <person name="Han S."/>
        </authorList>
    </citation>
    <scope>NUCLEOTIDE SEQUENCE [LARGE SCALE GENOMIC DNA]</scope>
    <source>
        <strain evidence="2 3">15182</strain>
    </source>
</reference>
<dbReference type="OrthoDB" id="1495241at2"/>
<dbReference type="PROSITE" id="PS50164">
    <property type="entry name" value="GIY_YIG"/>
    <property type="match status" value="1"/>
</dbReference>
<dbReference type="InterPro" id="IPR000305">
    <property type="entry name" value="GIY-YIG_endonuc"/>
</dbReference>
<accession>A0A2N0VGM6</accession>
<protein>
    <submittedName>
        <fullName evidence="2">Excinuclease ABC subunit C</fullName>
    </submittedName>
</protein>
<dbReference type="Gene3D" id="3.40.1440.10">
    <property type="entry name" value="GIY-YIG endonuclease"/>
    <property type="match status" value="1"/>
</dbReference>
<sequence length="74" mass="8771">MSNSAQRYYTGSCDNVDRRLQRHNESRVSSTKYGVPWELVWYKKCDNRSEARKLELIIKKRGAKRFLSDQNSSQ</sequence>
<dbReference type="EMBL" id="PISP01000003">
    <property type="protein sequence ID" value="PKD43324.1"/>
    <property type="molecule type" value="Genomic_DNA"/>
</dbReference>
<evidence type="ECO:0000313" key="2">
    <source>
        <dbReference type="EMBL" id="PKD43324.1"/>
    </source>
</evidence>
<evidence type="ECO:0000313" key="3">
    <source>
        <dbReference type="Proteomes" id="UP000233398"/>
    </source>
</evidence>
<dbReference type="SUPFAM" id="SSF82771">
    <property type="entry name" value="GIY-YIG endonuclease"/>
    <property type="match status" value="1"/>
</dbReference>
<evidence type="ECO:0000259" key="1">
    <source>
        <dbReference type="PROSITE" id="PS50164"/>
    </source>
</evidence>
<gene>
    <name evidence="2" type="ORF">CWD77_11980</name>
</gene>
<organism evidence="2 3">
    <name type="scientific">Rhodohalobacter barkolensis</name>
    <dbReference type="NCBI Taxonomy" id="2053187"/>
    <lineage>
        <taxon>Bacteria</taxon>
        <taxon>Pseudomonadati</taxon>
        <taxon>Balneolota</taxon>
        <taxon>Balneolia</taxon>
        <taxon>Balneolales</taxon>
        <taxon>Balneolaceae</taxon>
        <taxon>Rhodohalobacter</taxon>
    </lineage>
</organism>
<comment type="caution">
    <text evidence="2">The sequence shown here is derived from an EMBL/GenBank/DDBJ whole genome shotgun (WGS) entry which is preliminary data.</text>
</comment>
<dbReference type="InterPro" id="IPR035901">
    <property type="entry name" value="GIY-YIG_endonuc_sf"/>
</dbReference>
<dbReference type="RefSeq" id="WP_101073799.1">
    <property type="nucleotide sequence ID" value="NZ_PISP01000003.1"/>
</dbReference>
<dbReference type="Proteomes" id="UP000233398">
    <property type="component" value="Unassembled WGS sequence"/>
</dbReference>
<dbReference type="Pfam" id="PF01541">
    <property type="entry name" value="GIY-YIG"/>
    <property type="match status" value="1"/>
</dbReference>